<evidence type="ECO:0000313" key="14">
    <source>
        <dbReference type="Proteomes" id="UP000216207"/>
    </source>
</evidence>
<dbReference type="SMART" id="SM00388">
    <property type="entry name" value="HisKA"/>
    <property type="match status" value="1"/>
</dbReference>
<keyword evidence="11" id="KW-0812">Transmembrane</keyword>
<dbReference type="Pfam" id="PF00512">
    <property type="entry name" value="HisKA"/>
    <property type="match status" value="1"/>
</dbReference>
<organism evidence="13 14">
    <name type="scientific">Shouchella clausii</name>
    <name type="common">Alkalihalobacillus clausii</name>
    <dbReference type="NCBI Taxonomy" id="79880"/>
    <lineage>
        <taxon>Bacteria</taxon>
        <taxon>Bacillati</taxon>
        <taxon>Bacillota</taxon>
        <taxon>Bacilli</taxon>
        <taxon>Bacillales</taxon>
        <taxon>Bacillaceae</taxon>
        <taxon>Shouchella</taxon>
    </lineage>
</organism>
<evidence type="ECO:0000256" key="11">
    <source>
        <dbReference type="SAM" id="Phobius"/>
    </source>
</evidence>
<dbReference type="SUPFAM" id="SSF55874">
    <property type="entry name" value="ATPase domain of HSP90 chaperone/DNA topoisomerase II/histidine kinase"/>
    <property type="match status" value="1"/>
</dbReference>
<gene>
    <name evidence="13" type="ORF">CHH72_11990</name>
</gene>
<dbReference type="GO" id="GO:0005524">
    <property type="term" value="F:ATP binding"/>
    <property type="evidence" value="ECO:0007669"/>
    <property type="project" value="UniProtKB-KW"/>
</dbReference>
<dbReference type="Pfam" id="PF02518">
    <property type="entry name" value="HATPase_c"/>
    <property type="match status" value="1"/>
</dbReference>
<keyword evidence="11" id="KW-0472">Membrane</keyword>
<dbReference type="InterPro" id="IPR050351">
    <property type="entry name" value="BphY/WalK/GraS-like"/>
</dbReference>
<dbReference type="Gene3D" id="3.30.565.10">
    <property type="entry name" value="Histidine kinase-like ATPase, C-terminal domain"/>
    <property type="match status" value="1"/>
</dbReference>
<protein>
    <recommendedName>
        <fullName evidence="3">histidine kinase</fullName>
        <ecNumber evidence="3">2.7.13.3</ecNumber>
    </recommendedName>
</protein>
<comment type="caution">
    <text evidence="13">The sequence shown here is derived from an EMBL/GenBank/DDBJ whole genome shotgun (WGS) entry which is preliminary data.</text>
</comment>
<dbReference type="GO" id="GO:0005886">
    <property type="term" value="C:plasma membrane"/>
    <property type="evidence" value="ECO:0007669"/>
    <property type="project" value="TreeGrafter"/>
</dbReference>
<evidence type="ECO:0000256" key="5">
    <source>
        <dbReference type="ARBA" id="ARBA00022679"/>
    </source>
</evidence>
<dbReference type="GO" id="GO:0004721">
    <property type="term" value="F:phosphoprotein phosphatase activity"/>
    <property type="evidence" value="ECO:0007669"/>
    <property type="project" value="TreeGrafter"/>
</dbReference>
<dbReference type="AlphaFoldDB" id="A0A268P073"/>
<dbReference type="InterPro" id="IPR004358">
    <property type="entry name" value="Sig_transdc_His_kin-like_C"/>
</dbReference>
<dbReference type="InterPro" id="IPR036890">
    <property type="entry name" value="HATPase_C_sf"/>
</dbReference>
<reference evidence="13 14" key="1">
    <citation type="submission" date="2017-07" db="EMBL/GenBank/DDBJ databases">
        <title>Isolation and whole genome analysis of endospore-forming bacteria from heroin.</title>
        <authorList>
            <person name="Kalinowski J."/>
            <person name="Ahrens B."/>
            <person name="Al-Dilaimi A."/>
            <person name="Winkler A."/>
            <person name="Wibberg D."/>
            <person name="Schleenbecker U."/>
            <person name="Ruckert C."/>
            <person name="Wolfel R."/>
            <person name="Grass G."/>
        </authorList>
    </citation>
    <scope>NUCLEOTIDE SEQUENCE [LARGE SCALE GENOMIC DNA]</scope>
    <source>
        <strain evidence="13 14">7539</strain>
    </source>
</reference>
<comment type="subcellular location">
    <subcellularLocation>
        <location evidence="2">Membrane</location>
    </subcellularLocation>
</comment>
<comment type="catalytic activity">
    <reaction evidence="1">
        <text>ATP + protein L-histidine = ADP + protein N-phospho-L-histidine.</text>
        <dbReference type="EC" id="2.7.13.3"/>
    </reaction>
</comment>
<evidence type="ECO:0000256" key="6">
    <source>
        <dbReference type="ARBA" id="ARBA00022741"/>
    </source>
</evidence>
<keyword evidence="8" id="KW-0067">ATP-binding</keyword>
<keyword evidence="9" id="KW-0902">Two-component regulatory system</keyword>
<proteinExistence type="predicted"/>
<evidence type="ECO:0000259" key="12">
    <source>
        <dbReference type="PROSITE" id="PS50109"/>
    </source>
</evidence>
<dbReference type="InterPro" id="IPR005467">
    <property type="entry name" value="His_kinase_dom"/>
</dbReference>
<dbReference type="Proteomes" id="UP000216207">
    <property type="component" value="Unassembled WGS sequence"/>
</dbReference>
<dbReference type="InterPro" id="IPR003661">
    <property type="entry name" value="HisK_dim/P_dom"/>
</dbReference>
<evidence type="ECO:0000256" key="1">
    <source>
        <dbReference type="ARBA" id="ARBA00000085"/>
    </source>
</evidence>
<evidence type="ECO:0000256" key="7">
    <source>
        <dbReference type="ARBA" id="ARBA00022777"/>
    </source>
</evidence>
<dbReference type="RefSeq" id="WP_095316528.1">
    <property type="nucleotide sequence ID" value="NZ_BOQS01000001.1"/>
</dbReference>
<evidence type="ECO:0000256" key="8">
    <source>
        <dbReference type="ARBA" id="ARBA00022840"/>
    </source>
</evidence>
<dbReference type="GO" id="GO:0016036">
    <property type="term" value="P:cellular response to phosphate starvation"/>
    <property type="evidence" value="ECO:0007669"/>
    <property type="project" value="TreeGrafter"/>
</dbReference>
<evidence type="ECO:0000256" key="4">
    <source>
        <dbReference type="ARBA" id="ARBA00022553"/>
    </source>
</evidence>
<dbReference type="InterPro" id="IPR036097">
    <property type="entry name" value="HisK_dim/P_sf"/>
</dbReference>
<evidence type="ECO:0000256" key="9">
    <source>
        <dbReference type="ARBA" id="ARBA00023012"/>
    </source>
</evidence>
<keyword evidence="7 13" id="KW-0418">Kinase</keyword>
<dbReference type="GO" id="GO:0000155">
    <property type="term" value="F:phosphorelay sensor kinase activity"/>
    <property type="evidence" value="ECO:0007669"/>
    <property type="project" value="InterPro"/>
</dbReference>
<dbReference type="PANTHER" id="PTHR45453:SF1">
    <property type="entry name" value="PHOSPHATE REGULON SENSOR PROTEIN PHOR"/>
    <property type="match status" value="1"/>
</dbReference>
<dbReference type="PANTHER" id="PTHR45453">
    <property type="entry name" value="PHOSPHATE REGULON SENSOR PROTEIN PHOR"/>
    <property type="match status" value="1"/>
</dbReference>
<evidence type="ECO:0000256" key="3">
    <source>
        <dbReference type="ARBA" id="ARBA00012438"/>
    </source>
</evidence>
<evidence type="ECO:0000256" key="10">
    <source>
        <dbReference type="SAM" id="MobiDB-lite"/>
    </source>
</evidence>
<dbReference type="EC" id="2.7.13.3" evidence="3"/>
<feature type="region of interest" description="Disordered" evidence="10">
    <location>
        <begin position="348"/>
        <end position="372"/>
    </location>
</feature>
<accession>A0A268P073</accession>
<evidence type="ECO:0000313" key="13">
    <source>
        <dbReference type="EMBL" id="PAE88690.1"/>
    </source>
</evidence>
<feature type="domain" description="Histidine kinase" evidence="12">
    <location>
        <begin position="145"/>
        <end position="365"/>
    </location>
</feature>
<keyword evidence="4" id="KW-0597">Phosphoprotein</keyword>
<dbReference type="PROSITE" id="PS50109">
    <property type="entry name" value="HIS_KIN"/>
    <property type="match status" value="1"/>
</dbReference>
<keyword evidence="6" id="KW-0547">Nucleotide-binding</keyword>
<dbReference type="SUPFAM" id="SSF47384">
    <property type="entry name" value="Homodimeric domain of signal transducing histidine kinase"/>
    <property type="match status" value="1"/>
</dbReference>
<dbReference type="CDD" id="cd00082">
    <property type="entry name" value="HisKA"/>
    <property type="match status" value="1"/>
</dbReference>
<feature type="transmembrane region" description="Helical" evidence="11">
    <location>
        <begin position="49"/>
        <end position="69"/>
    </location>
</feature>
<feature type="transmembrane region" description="Helical" evidence="11">
    <location>
        <begin position="12"/>
        <end position="37"/>
    </location>
</feature>
<dbReference type="SMART" id="SM00387">
    <property type="entry name" value="HATPase_c"/>
    <property type="match status" value="1"/>
</dbReference>
<dbReference type="InterPro" id="IPR003594">
    <property type="entry name" value="HATPase_dom"/>
</dbReference>
<evidence type="ECO:0000256" key="2">
    <source>
        <dbReference type="ARBA" id="ARBA00004370"/>
    </source>
</evidence>
<dbReference type="PRINTS" id="PR00344">
    <property type="entry name" value="BCTRLSENSOR"/>
</dbReference>
<dbReference type="Gene3D" id="1.10.287.130">
    <property type="match status" value="1"/>
</dbReference>
<dbReference type="CDD" id="cd00075">
    <property type="entry name" value="HATPase"/>
    <property type="match status" value="1"/>
</dbReference>
<keyword evidence="5" id="KW-0808">Transferase</keyword>
<dbReference type="EMBL" id="NPCC01000013">
    <property type="protein sequence ID" value="PAE88690.1"/>
    <property type="molecule type" value="Genomic_DNA"/>
</dbReference>
<keyword evidence="11" id="KW-1133">Transmembrane helix</keyword>
<name>A0A268P073_SHOCL</name>
<sequence>MGIKTRFTLHFALGLTLWLLGTGLSLVILFEVLLPLFDVVVGENTEGLLVGSIFALSTLVCIGLFGWYFGGPIAFIMRWIHQLSQGNYKQPPGLRKIYTRKETLRMRYLLYKEVLHSLQLLAEQLQANEVERKKIEQAKQEWIAGISHDLKTPLTYITGYSTLLLTNQYEWSTEEARSFTQEIYDKGKHMEELIQDLNLVLKLNDGVHPFPIHTTSQDLVEFTKRVVADISNSPQAVDYRLHFKTNKPRIDVDFDDKFMQRILQNILMNSIIHNPEPVDIYIELFDYNEQARIHITDNGIGMPTHMMENLFQQYYRGATTDSAPEGTGLGMAIVYNLVRAHHGTISVESEPSKGTSFDIHFPKKGRPQDNMF</sequence>